<dbReference type="Pfam" id="PF01497">
    <property type="entry name" value="Peripla_BP_2"/>
    <property type="match status" value="1"/>
</dbReference>
<dbReference type="Gene3D" id="3.40.50.1980">
    <property type="entry name" value="Nitrogenase molybdenum iron protein domain"/>
    <property type="match status" value="2"/>
</dbReference>
<feature type="domain" description="Fe/B12 periplasmic-binding" evidence="7">
    <location>
        <begin position="41"/>
        <end position="301"/>
    </location>
</feature>
<dbReference type="CDD" id="cd01140">
    <property type="entry name" value="FatB"/>
    <property type="match status" value="1"/>
</dbReference>
<evidence type="ECO:0000256" key="4">
    <source>
        <dbReference type="ARBA" id="ARBA00022496"/>
    </source>
</evidence>
<dbReference type="InterPro" id="IPR051313">
    <property type="entry name" value="Bact_iron-sidero_bind"/>
</dbReference>
<dbReference type="InterPro" id="IPR033870">
    <property type="entry name" value="FatB"/>
</dbReference>
<evidence type="ECO:0000256" key="2">
    <source>
        <dbReference type="ARBA" id="ARBA00008814"/>
    </source>
</evidence>
<proteinExistence type="inferred from homology"/>
<keyword evidence="3" id="KW-0813">Transport</keyword>
<keyword evidence="4" id="KW-0410">Iron transport</keyword>
<dbReference type="RefSeq" id="WP_354153151.1">
    <property type="nucleotide sequence ID" value="NZ_JBEPMN010000028.1"/>
</dbReference>
<dbReference type="SUPFAM" id="SSF53807">
    <property type="entry name" value="Helical backbone' metal receptor"/>
    <property type="match status" value="1"/>
</dbReference>
<keyword evidence="5 6" id="KW-0732">Signal</keyword>
<comment type="caution">
    <text evidence="8">The sequence shown here is derived from an EMBL/GenBank/DDBJ whole genome shotgun (WGS) entry which is preliminary data.</text>
</comment>
<evidence type="ECO:0000259" key="7">
    <source>
        <dbReference type="PROSITE" id="PS50983"/>
    </source>
</evidence>
<comment type="similarity">
    <text evidence="2">Belongs to the bacterial solute-binding protein 8 family.</text>
</comment>
<gene>
    <name evidence="8" type="ORF">ABID44_003724</name>
</gene>
<keyword evidence="4" id="KW-0406">Ion transport</keyword>
<keyword evidence="9" id="KW-1185">Reference proteome</keyword>
<dbReference type="InterPro" id="IPR002491">
    <property type="entry name" value="ABC_transptr_periplasmic_BD"/>
</dbReference>
<feature type="signal peptide" evidence="6">
    <location>
        <begin position="1"/>
        <end position="21"/>
    </location>
</feature>
<evidence type="ECO:0000256" key="6">
    <source>
        <dbReference type="SAM" id="SignalP"/>
    </source>
</evidence>
<dbReference type="PANTHER" id="PTHR30532:SF28">
    <property type="entry name" value="PETROBACTIN-BINDING PROTEIN YCLQ"/>
    <property type="match status" value="1"/>
</dbReference>
<evidence type="ECO:0000256" key="3">
    <source>
        <dbReference type="ARBA" id="ARBA00022448"/>
    </source>
</evidence>
<evidence type="ECO:0000256" key="5">
    <source>
        <dbReference type="ARBA" id="ARBA00022729"/>
    </source>
</evidence>
<evidence type="ECO:0000313" key="8">
    <source>
        <dbReference type="EMBL" id="MET3663368.1"/>
    </source>
</evidence>
<organism evidence="8 9">
    <name type="scientific">Aquamicrobium ahrensii</name>
    <dbReference type="NCBI Taxonomy" id="469551"/>
    <lineage>
        <taxon>Bacteria</taxon>
        <taxon>Pseudomonadati</taxon>
        <taxon>Pseudomonadota</taxon>
        <taxon>Alphaproteobacteria</taxon>
        <taxon>Hyphomicrobiales</taxon>
        <taxon>Phyllobacteriaceae</taxon>
        <taxon>Aquamicrobium</taxon>
    </lineage>
</organism>
<feature type="chain" id="PRO_5046947259" evidence="6">
    <location>
        <begin position="22"/>
        <end position="301"/>
    </location>
</feature>
<dbReference type="EMBL" id="JBEPMN010000028">
    <property type="protein sequence ID" value="MET3663368.1"/>
    <property type="molecule type" value="Genomic_DNA"/>
</dbReference>
<name>A0ABV2KT79_9HYPH</name>
<dbReference type="PANTHER" id="PTHR30532">
    <property type="entry name" value="IRON III DICITRATE-BINDING PERIPLASMIC PROTEIN"/>
    <property type="match status" value="1"/>
</dbReference>
<keyword evidence="4" id="KW-0408">Iron</keyword>
<reference evidence="8 9" key="1">
    <citation type="submission" date="2024-06" db="EMBL/GenBank/DDBJ databases">
        <title>Genomic Encyclopedia of Type Strains, Phase IV (KMG-IV): sequencing the most valuable type-strain genomes for metagenomic binning, comparative biology and taxonomic classification.</title>
        <authorList>
            <person name="Goeker M."/>
        </authorList>
    </citation>
    <scope>NUCLEOTIDE SEQUENCE [LARGE SCALE GENOMIC DNA]</scope>
    <source>
        <strain evidence="8 9">DSM 19730</strain>
    </source>
</reference>
<comment type="subcellular location">
    <subcellularLocation>
        <location evidence="1">Cell envelope</location>
    </subcellularLocation>
</comment>
<protein>
    <submittedName>
        <fullName evidence="8">Iron complex transport system substrate-binding protein</fullName>
    </submittedName>
</protein>
<dbReference type="PROSITE" id="PS50983">
    <property type="entry name" value="FE_B12_PBP"/>
    <property type="match status" value="1"/>
</dbReference>
<evidence type="ECO:0000256" key="1">
    <source>
        <dbReference type="ARBA" id="ARBA00004196"/>
    </source>
</evidence>
<dbReference type="Proteomes" id="UP001549143">
    <property type="component" value="Unassembled WGS sequence"/>
</dbReference>
<evidence type="ECO:0000313" key="9">
    <source>
        <dbReference type="Proteomes" id="UP001549143"/>
    </source>
</evidence>
<accession>A0ABV2KT79</accession>
<sequence>MINLFTLGLAAMLAFSSPAIAQSLIIPHGQGETRIEGQPQSVVVTDWAAFDNLTALGVKVAGVPGSNVPGHLADKVSADMVKVGSLQEPDIEGIAALSPDLVIVAGRSRTAYPTLSRIAPTLDVSVDNAALIDSVKANLTTFGKIFGKSDRAAELIVALDAKVEEARAAAAGKGAGLVIITNGNRIGIYGPESRVSWIYKELNIPSVFDNVDDRDHGGDAITFEYLLQTNPDWLFVVDRDAGVGNDGSARQLLDNELIHQTNFWKNDRVIYLDPQASYVTMHGYDALIVLLDQVIAGYSAQ</sequence>